<keyword evidence="3" id="KW-1185">Reference proteome</keyword>
<proteinExistence type="predicted"/>
<organism evidence="2 3">
    <name type="scientific">Platanthera zijinensis</name>
    <dbReference type="NCBI Taxonomy" id="2320716"/>
    <lineage>
        <taxon>Eukaryota</taxon>
        <taxon>Viridiplantae</taxon>
        <taxon>Streptophyta</taxon>
        <taxon>Embryophyta</taxon>
        <taxon>Tracheophyta</taxon>
        <taxon>Spermatophyta</taxon>
        <taxon>Magnoliopsida</taxon>
        <taxon>Liliopsida</taxon>
        <taxon>Asparagales</taxon>
        <taxon>Orchidaceae</taxon>
        <taxon>Orchidoideae</taxon>
        <taxon>Orchideae</taxon>
        <taxon>Orchidinae</taxon>
        <taxon>Platanthera</taxon>
    </lineage>
</organism>
<accession>A0AAP0G3Q5</accession>
<protein>
    <recommendedName>
        <fullName evidence="1">Retrotransposon gag domain-containing protein</fullName>
    </recommendedName>
</protein>
<reference evidence="2 3" key="1">
    <citation type="journal article" date="2022" name="Nat. Plants">
        <title>Genomes of leafy and leafless Platanthera orchids illuminate the evolution of mycoheterotrophy.</title>
        <authorList>
            <person name="Li M.H."/>
            <person name="Liu K.W."/>
            <person name="Li Z."/>
            <person name="Lu H.C."/>
            <person name="Ye Q.L."/>
            <person name="Zhang D."/>
            <person name="Wang J.Y."/>
            <person name="Li Y.F."/>
            <person name="Zhong Z.M."/>
            <person name="Liu X."/>
            <person name="Yu X."/>
            <person name="Liu D.K."/>
            <person name="Tu X.D."/>
            <person name="Liu B."/>
            <person name="Hao Y."/>
            <person name="Liao X.Y."/>
            <person name="Jiang Y.T."/>
            <person name="Sun W.H."/>
            <person name="Chen J."/>
            <person name="Chen Y.Q."/>
            <person name="Ai Y."/>
            <person name="Zhai J.W."/>
            <person name="Wu S.S."/>
            <person name="Zhou Z."/>
            <person name="Hsiao Y.Y."/>
            <person name="Wu W.L."/>
            <person name="Chen Y.Y."/>
            <person name="Lin Y.F."/>
            <person name="Hsu J.L."/>
            <person name="Li C.Y."/>
            <person name="Wang Z.W."/>
            <person name="Zhao X."/>
            <person name="Zhong W.Y."/>
            <person name="Ma X.K."/>
            <person name="Ma L."/>
            <person name="Huang J."/>
            <person name="Chen G.Z."/>
            <person name="Huang M.Z."/>
            <person name="Huang L."/>
            <person name="Peng D.H."/>
            <person name="Luo Y.B."/>
            <person name="Zou S.Q."/>
            <person name="Chen S.P."/>
            <person name="Lan S."/>
            <person name="Tsai W.C."/>
            <person name="Van de Peer Y."/>
            <person name="Liu Z.J."/>
        </authorList>
    </citation>
    <scope>NUCLEOTIDE SEQUENCE [LARGE SCALE GENOMIC DNA]</scope>
    <source>
        <strain evidence="2">Lor287</strain>
    </source>
</reference>
<dbReference type="PANTHER" id="PTHR33223">
    <property type="entry name" value="CCHC-TYPE DOMAIN-CONTAINING PROTEIN"/>
    <property type="match status" value="1"/>
</dbReference>
<evidence type="ECO:0000313" key="2">
    <source>
        <dbReference type="EMBL" id="KAK8935821.1"/>
    </source>
</evidence>
<comment type="caution">
    <text evidence="2">The sequence shown here is derived from an EMBL/GenBank/DDBJ whole genome shotgun (WGS) entry which is preliminary data.</text>
</comment>
<evidence type="ECO:0000259" key="1">
    <source>
        <dbReference type="Pfam" id="PF03732"/>
    </source>
</evidence>
<dbReference type="InterPro" id="IPR005162">
    <property type="entry name" value="Retrotrans_gag_dom"/>
</dbReference>
<dbReference type="EMBL" id="JBBWWQ010000011">
    <property type="protein sequence ID" value="KAK8935821.1"/>
    <property type="molecule type" value="Genomic_DNA"/>
</dbReference>
<gene>
    <name evidence="2" type="ORF">KSP39_PZI013813</name>
</gene>
<name>A0AAP0G3Q5_9ASPA</name>
<dbReference type="Proteomes" id="UP001418222">
    <property type="component" value="Unassembled WGS sequence"/>
</dbReference>
<dbReference type="PANTHER" id="PTHR33223:SF10">
    <property type="entry name" value="AMINOTRANSFERASE-LIKE PLANT MOBILE DOMAIN-CONTAINING PROTEIN"/>
    <property type="match status" value="1"/>
</dbReference>
<dbReference type="Pfam" id="PF03732">
    <property type="entry name" value="Retrotrans_gag"/>
    <property type="match status" value="1"/>
</dbReference>
<feature type="domain" description="Retrotransposon gag" evidence="1">
    <location>
        <begin position="141"/>
        <end position="233"/>
    </location>
</feature>
<evidence type="ECO:0000313" key="3">
    <source>
        <dbReference type="Proteomes" id="UP001418222"/>
    </source>
</evidence>
<dbReference type="AlphaFoldDB" id="A0AAP0G3Q5"/>
<sequence length="257" mass="29262">MSAELREEVLGLVRVTLGMRAERTTPAVPVVADPALGNDAPLRRVGKEVAREGEREPRGRVLFPGSAGEYLFGETVWREFPTRPAEGGSPFSKFVSSAPIPEGFREPEMSYYSGKGDPIQHVQWFEDVVSIRQMSDGFKCRLFAITLREKAREWFHQLPAGSIYCFEDLRRGFMLRFTTSKKRKREVESLFRIRQKVGETLGSYLDRFQEELSQVQEMSGHTMMVAFTLGLQPGFFAMELKRTPPVSFEALLERAAR</sequence>